<evidence type="ECO:0000256" key="2">
    <source>
        <dbReference type="ARBA" id="ARBA00023015"/>
    </source>
</evidence>
<evidence type="ECO:0000256" key="1">
    <source>
        <dbReference type="ARBA" id="ARBA00009437"/>
    </source>
</evidence>
<keyword evidence="4" id="KW-0804">Transcription</keyword>
<keyword evidence="2" id="KW-0805">Transcription regulation</keyword>
<feature type="domain" description="HTH lysR-type" evidence="5">
    <location>
        <begin position="1"/>
        <end position="58"/>
    </location>
</feature>
<dbReference type="Proteomes" id="UP000030101">
    <property type="component" value="Unassembled WGS sequence"/>
</dbReference>
<dbReference type="SUPFAM" id="SSF53850">
    <property type="entry name" value="Periplasmic binding protein-like II"/>
    <property type="match status" value="1"/>
</dbReference>
<gene>
    <name evidence="6" type="ORF">HQ43_03080</name>
</gene>
<dbReference type="CDD" id="cd08411">
    <property type="entry name" value="PBP2_OxyR"/>
    <property type="match status" value="1"/>
</dbReference>
<dbReference type="Pfam" id="PF00126">
    <property type="entry name" value="HTH_1"/>
    <property type="match status" value="1"/>
</dbReference>
<dbReference type="PANTHER" id="PTHR30419">
    <property type="entry name" value="HTH-TYPE TRANSCRIPTIONAL REGULATOR YBHD"/>
    <property type="match status" value="1"/>
</dbReference>
<dbReference type="Pfam" id="PF03466">
    <property type="entry name" value="LysR_substrate"/>
    <property type="match status" value="1"/>
</dbReference>
<dbReference type="PRINTS" id="PR00039">
    <property type="entry name" value="HTHLYSR"/>
</dbReference>
<comment type="caution">
    <text evidence="6">The sequence shown here is derived from an EMBL/GenBank/DDBJ whole genome shotgun (WGS) entry which is preliminary data.</text>
</comment>
<comment type="similarity">
    <text evidence="1">Belongs to the LysR transcriptional regulatory family.</text>
</comment>
<evidence type="ECO:0000259" key="5">
    <source>
        <dbReference type="PROSITE" id="PS50931"/>
    </source>
</evidence>
<dbReference type="InterPro" id="IPR036390">
    <property type="entry name" value="WH_DNA-bd_sf"/>
</dbReference>
<dbReference type="PROSITE" id="PS50931">
    <property type="entry name" value="HTH_LYSR"/>
    <property type="match status" value="1"/>
</dbReference>
<keyword evidence="7" id="KW-1185">Reference proteome</keyword>
<reference evidence="6 7" key="1">
    <citation type="submission" date="2014-08" db="EMBL/GenBank/DDBJ databases">
        <title>Porphyromonas canoris strain:OH2762 Genome sequencing.</title>
        <authorList>
            <person name="Wallis C."/>
            <person name="Deusch O."/>
            <person name="O'Flynn C."/>
            <person name="Davis I."/>
            <person name="Jospin G."/>
            <person name="Darling A.E."/>
            <person name="Coil D.A."/>
            <person name="Alexiev A."/>
            <person name="Horsfall A."/>
            <person name="Kirkwood N."/>
            <person name="Harris S."/>
            <person name="Eisen J.A."/>
        </authorList>
    </citation>
    <scope>NUCLEOTIDE SEQUENCE [LARGE SCALE GENOMIC DNA]</scope>
    <source>
        <strain evidence="7">COT-108 OH2762</strain>
    </source>
</reference>
<dbReference type="EMBL" id="JQZV01000006">
    <property type="protein sequence ID" value="KGN92871.1"/>
    <property type="molecule type" value="Genomic_DNA"/>
</dbReference>
<evidence type="ECO:0000256" key="3">
    <source>
        <dbReference type="ARBA" id="ARBA00023125"/>
    </source>
</evidence>
<dbReference type="InterPro" id="IPR050950">
    <property type="entry name" value="HTH-type_LysR_regulators"/>
</dbReference>
<dbReference type="SUPFAM" id="SSF46785">
    <property type="entry name" value="Winged helix' DNA-binding domain"/>
    <property type="match status" value="1"/>
</dbReference>
<keyword evidence="3" id="KW-0238">DNA-binding</keyword>
<evidence type="ECO:0000313" key="6">
    <source>
        <dbReference type="EMBL" id="KGN92871.1"/>
    </source>
</evidence>
<dbReference type="Gene3D" id="1.10.10.10">
    <property type="entry name" value="Winged helix-like DNA-binding domain superfamily/Winged helix DNA-binding domain"/>
    <property type="match status" value="1"/>
</dbReference>
<accession>A0ABR4XMK6</accession>
<evidence type="ECO:0000313" key="7">
    <source>
        <dbReference type="Proteomes" id="UP000030101"/>
    </source>
</evidence>
<proteinExistence type="inferred from homology"/>
<organism evidence="6 7">
    <name type="scientific">Porphyromonas canoris</name>
    <dbReference type="NCBI Taxonomy" id="36875"/>
    <lineage>
        <taxon>Bacteria</taxon>
        <taxon>Pseudomonadati</taxon>
        <taxon>Bacteroidota</taxon>
        <taxon>Bacteroidia</taxon>
        <taxon>Bacteroidales</taxon>
        <taxon>Porphyromonadaceae</taxon>
        <taxon>Porphyromonas</taxon>
    </lineage>
</organism>
<sequence length="308" mass="34361">MNLQQLEYLHALKKHKHFVKAAEACNVTQPTLSAMIQKLEAELGVTLVDRAHQPIRLTAVGEKIAAKAHDVLGVIRSVEELAAEEKEGLSGSVRIGVLPTIAPFLLPRIITAQKKIAPSLNIHFIELTTGKCEQELCAGNIELAILAGDLKGDGFALHPLYYEEFIGYVSRNEPLFAEEKIKSMKVDPKTLWLLDEGHCFRNQLLRFCSLPAVKERRIDYELGGIETYMHLVEGGYGITFVPELAVSTMSKAQKELLRPFAIPRPVRPISLVHTQSYVRESIVSHLCELIRSVVPSEMHEIRVGQMLA</sequence>
<evidence type="ECO:0000256" key="4">
    <source>
        <dbReference type="ARBA" id="ARBA00023163"/>
    </source>
</evidence>
<dbReference type="PANTHER" id="PTHR30419:SF29">
    <property type="entry name" value="LYSR-FAMILY TRANSCRIPTIONAL REGULATOR"/>
    <property type="match status" value="1"/>
</dbReference>
<dbReference type="InterPro" id="IPR005119">
    <property type="entry name" value="LysR_subst-bd"/>
</dbReference>
<protein>
    <submittedName>
        <fullName evidence="6">Transcriptional regulator</fullName>
    </submittedName>
</protein>
<name>A0ABR4XMK6_9PORP</name>
<dbReference type="InterPro" id="IPR000847">
    <property type="entry name" value="LysR_HTH_N"/>
</dbReference>
<dbReference type="Gene3D" id="3.40.190.10">
    <property type="entry name" value="Periplasmic binding protein-like II"/>
    <property type="match status" value="2"/>
</dbReference>
<dbReference type="InterPro" id="IPR036388">
    <property type="entry name" value="WH-like_DNA-bd_sf"/>
</dbReference>
<dbReference type="RefSeq" id="WP_036789421.1">
    <property type="nucleotide sequence ID" value="NZ_JQZV01000006.1"/>
</dbReference>